<dbReference type="AlphaFoldDB" id="A0A811YCV5"/>
<comment type="caution">
    <text evidence="1">The sequence shown here is derived from an EMBL/GenBank/DDBJ whole genome shotgun (WGS) entry which is preliminary data.</text>
</comment>
<evidence type="ECO:0000313" key="2">
    <source>
        <dbReference type="Proteomes" id="UP000645828"/>
    </source>
</evidence>
<sequence>MNRTGASLRKEVILPVDSSFTLCLGSLLFPLYMEGRIQLPSLKEAVKLSGEDLVCSPHPVTSEEGMAEEPQLLKPSQPRYWICEGDFEKTPAPATF</sequence>
<protein>
    <submittedName>
        <fullName evidence="1">(raccoon dog) hypothetical protein</fullName>
    </submittedName>
</protein>
<accession>A0A811YCV5</accession>
<proteinExistence type="predicted"/>
<gene>
    <name evidence="1" type="ORF">NYPRO_LOCUS7659</name>
</gene>
<name>A0A811YCV5_NYCPR</name>
<dbReference type="Proteomes" id="UP000645828">
    <property type="component" value="Unassembled WGS sequence"/>
</dbReference>
<organism evidence="1 2">
    <name type="scientific">Nyctereutes procyonoides</name>
    <name type="common">Raccoon dog</name>
    <name type="synonym">Canis procyonoides</name>
    <dbReference type="NCBI Taxonomy" id="34880"/>
    <lineage>
        <taxon>Eukaryota</taxon>
        <taxon>Metazoa</taxon>
        <taxon>Chordata</taxon>
        <taxon>Craniata</taxon>
        <taxon>Vertebrata</taxon>
        <taxon>Euteleostomi</taxon>
        <taxon>Mammalia</taxon>
        <taxon>Eutheria</taxon>
        <taxon>Laurasiatheria</taxon>
        <taxon>Carnivora</taxon>
        <taxon>Caniformia</taxon>
        <taxon>Canidae</taxon>
        <taxon>Nyctereutes</taxon>
    </lineage>
</organism>
<evidence type="ECO:0000313" key="1">
    <source>
        <dbReference type="EMBL" id="CAD7674864.1"/>
    </source>
</evidence>
<reference evidence="1" key="1">
    <citation type="submission" date="2020-12" db="EMBL/GenBank/DDBJ databases">
        <authorList>
            <consortium name="Molecular Ecology Group"/>
        </authorList>
    </citation>
    <scope>NUCLEOTIDE SEQUENCE</scope>
    <source>
        <strain evidence="1">TBG_1078</strain>
    </source>
</reference>
<dbReference type="EMBL" id="CAJHUB010000673">
    <property type="protein sequence ID" value="CAD7674864.1"/>
    <property type="molecule type" value="Genomic_DNA"/>
</dbReference>
<keyword evidence="2" id="KW-1185">Reference proteome</keyword>